<sequence length="409" mass="46264">CACQSLCPFHIFREQADEIIEDIKENKGGRTKRQAFRDKKYPRYLWSNGVNFAFHNASLFLVTSRAFTFNHGPIIRLTARDKIVVVKGEGCWSHIGKNGGTQTLSLGAGCESVGTAAHEIGHALGLFHTQSRHDRDSFVTLQLQNILFVKQTEKTNYNYNLTYDYGSLMHYGATIVSKNHKPYMVPHDIKFMQTLGSPFISFYDKLMVNMHYNCLGTCKAQSTAKCENDGYPHPRYCTWCICPGGYGGDTCNERLSDTVGKSNYDPNGDDDEFETCNYWIKAPAGSKIEVVFQNYTENLSCDGCVVAGVEIKTLADKRHTGYRFCSSKYSGTTLVSAYNAVPITTYSRVHKATAILRYRIGNTPTRGEAHTIKFFRRTGQQEFLNYLQKINEQTFENLPYELLLIGPLY</sequence>
<dbReference type="PRINTS" id="PR00480">
    <property type="entry name" value="ASTACIN"/>
</dbReference>
<keyword evidence="10" id="KW-1015">Disulfide bond</keyword>
<protein>
    <recommendedName>
        <fullName evidence="12">Zinc metalloproteinase</fullName>
    </recommendedName>
</protein>
<dbReference type="GO" id="GO:0004222">
    <property type="term" value="F:metalloendopeptidase activity"/>
    <property type="evidence" value="ECO:0007669"/>
    <property type="project" value="UniProtKB-UniRule"/>
</dbReference>
<feature type="binding site" evidence="14">
    <location>
        <position position="128"/>
    </location>
    <ligand>
        <name>Zn(2+)</name>
        <dbReference type="ChEBI" id="CHEBI:29105"/>
        <note>catalytic</note>
    </ligand>
</feature>
<dbReference type="PANTHER" id="PTHR10127:SF780">
    <property type="entry name" value="METALLOENDOPEPTIDASE"/>
    <property type="match status" value="1"/>
</dbReference>
<dbReference type="GO" id="GO:0005576">
    <property type="term" value="C:extracellular region"/>
    <property type="evidence" value="ECO:0007669"/>
    <property type="project" value="UniProtKB-SubCell"/>
</dbReference>
<evidence type="ECO:0000256" key="4">
    <source>
        <dbReference type="ARBA" id="ARBA00022670"/>
    </source>
</evidence>
<organism evidence="18 19">
    <name type="scientific">Angiostrongylus cantonensis</name>
    <name type="common">Rat lungworm</name>
    <dbReference type="NCBI Taxonomy" id="6313"/>
    <lineage>
        <taxon>Eukaryota</taxon>
        <taxon>Metazoa</taxon>
        <taxon>Ecdysozoa</taxon>
        <taxon>Nematoda</taxon>
        <taxon>Chromadorea</taxon>
        <taxon>Rhabditida</taxon>
        <taxon>Rhabditina</taxon>
        <taxon>Rhabditomorpha</taxon>
        <taxon>Strongyloidea</taxon>
        <taxon>Metastrongylidae</taxon>
        <taxon>Angiostrongylus</taxon>
    </lineage>
</organism>
<feature type="domain" description="CUB" evidence="16">
    <location>
        <begin position="251"/>
        <end position="347"/>
    </location>
</feature>
<evidence type="ECO:0000259" key="16">
    <source>
        <dbReference type="PROSITE" id="PS01180"/>
    </source>
</evidence>
<keyword evidence="4 14" id="KW-0645">Protease</keyword>
<dbReference type="PIRSF" id="PIRSF036365">
    <property type="entry name" value="Astacin_nematoda"/>
    <property type="match status" value="1"/>
</dbReference>
<keyword evidence="9 14" id="KW-0482">Metalloprotease</keyword>
<dbReference type="InterPro" id="IPR035914">
    <property type="entry name" value="Sperma_CUB_dom_sf"/>
</dbReference>
<evidence type="ECO:0000256" key="10">
    <source>
        <dbReference type="ARBA" id="ARBA00023157"/>
    </source>
</evidence>
<dbReference type="InterPro" id="IPR001506">
    <property type="entry name" value="Peptidase_M12A"/>
</dbReference>
<evidence type="ECO:0000256" key="9">
    <source>
        <dbReference type="ARBA" id="ARBA00023049"/>
    </source>
</evidence>
<feature type="binding site" evidence="14">
    <location>
        <position position="118"/>
    </location>
    <ligand>
        <name>Zn(2+)</name>
        <dbReference type="ChEBI" id="CHEBI:29105"/>
        <note>catalytic</note>
    </ligand>
</feature>
<dbReference type="InterPro" id="IPR000859">
    <property type="entry name" value="CUB_dom"/>
</dbReference>
<comment type="caution">
    <text evidence="13">Lacks conserved residue(s) required for the propagation of feature annotation.</text>
</comment>
<dbReference type="InterPro" id="IPR024079">
    <property type="entry name" value="MetalloPept_cat_dom_sf"/>
</dbReference>
<evidence type="ECO:0000256" key="12">
    <source>
        <dbReference type="PIRNR" id="PIRNR036365"/>
    </source>
</evidence>
<dbReference type="PROSITE" id="PS51864">
    <property type="entry name" value="ASTACIN"/>
    <property type="match status" value="1"/>
</dbReference>
<keyword evidence="8 14" id="KW-0862">Zinc</keyword>
<evidence type="ECO:0000256" key="6">
    <source>
        <dbReference type="ARBA" id="ARBA00022729"/>
    </source>
</evidence>
<evidence type="ECO:0000256" key="3">
    <source>
        <dbReference type="ARBA" id="ARBA00022536"/>
    </source>
</evidence>
<keyword evidence="2 12" id="KW-0964">Secreted</keyword>
<evidence type="ECO:0000256" key="7">
    <source>
        <dbReference type="ARBA" id="ARBA00022801"/>
    </source>
</evidence>
<keyword evidence="3" id="KW-0245">EGF-like domain</keyword>
<dbReference type="SMART" id="SM00235">
    <property type="entry name" value="ZnMc"/>
    <property type="match status" value="1"/>
</dbReference>
<dbReference type="AlphaFoldDB" id="A0A0K0DLA4"/>
<dbReference type="GO" id="GO:0008270">
    <property type="term" value="F:zinc ion binding"/>
    <property type="evidence" value="ECO:0007669"/>
    <property type="project" value="UniProtKB-UniRule"/>
</dbReference>
<evidence type="ECO:0000256" key="14">
    <source>
        <dbReference type="PROSITE-ProRule" id="PRU01211"/>
    </source>
</evidence>
<reference evidence="19" key="2">
    <citation type="submission" date="2017-02" db="UniProtKB">
        <authorList>
            <consortium name="WormBaseParasite"/>
        </authorList>
    </citation>
    <scope>IDENTIFICATION</scope>
</reference>
<evidence type="ECO:0000256" key="8">
    <source>
        <dbReference type="ARBA" id="ARBA00022833"/>
    </source>
</evidence>
<keyword evidence="5 14" id="KW-0479">Metal-binding</keyword>
<dbReference type="Proteomes" id="UP000035642">
    <property type="component" value="Unassembled WGS sequence"/>
</dbReference>
<evidence type="ECO:0000256" key="13">
    <source>
        <dbReference type="PROSITE-ProRule" id="PRU00059"/>
    </source>
</evidence>
<dbReference type="PANTHER" id="PTHR10127">
    <property type="entry name" value="DISCOIDIN, CUB, EGF, LAMININ , AND ZINC METALLOPROTEASE DOMAIN CONTAINING"/>
    <property type="match status" value="1"/>
</dbReference>
<comment type="cofactor">
    <cofactor evidence="14 15">
        <name>Zn(2+)</name>
        <dbReference type="ChEBI" id="CHEBI:29105"/>
    </cofactor>
    <text evidence="14 15">Binds 1 zinc ion per subunit.</text>
</comment>
<dbReference type="WBParaSite" id="ACAC_0001236201-mRNA-1">
    <property type="protein sequence ID" value="ACAC_0001236201-mRNA-1"/>
    <property type="gene ID" value="ACAC_0001236201"/>
</dbReference>
<evidence type="ECO:0000259" key="17">
    <source>
        <dbReference type="PROSITE" id="PS51864"/>
    </source>
</evidence>
<dbReference type="InterPro" id="IPR034035">
    <property type="entry name" value="Astacin-like_dom"/>
</dbReference>
<keyword evidence="18" id="KW-1185">Reference proteome</keyword>
<dbReference type="Gene3D" id="3.40.390.10">
    <property type="entry name" value="Collagenase (Catalytic Domain)"/>
    <property type="match status" value="1"/>
</dbReference>
<evidence type="ECO:0000256" key="11">
    <source>
        <dbReference type="ARBA" id="ARBA00023180"/>
    </source>
</evidence>
<evidence type="ECO:0000256" key="15">
    <source>
        <dbReference type="RuleBase" id="RU361183"/>
    </source>
</evidence>
<dbReference type="GO" id="GO:0006508">
    <property type="term" value="P:proteolysis"/>
    <property type="evidence" value="ECO:0007669"/>
    <property type="project" value="UniProtKB-KW"/>
</dbReference>
<dbReference type="CDD" id="cd04280">
    <property type="entry name" value="ZnMc_astacin_like"/>
    <property type="match status" value="1"/>
</dbReference>
<dbReference type="SUPFAM" id="SSF55486">
    <property type="entry name" value="Metalloproteases ('zincins'), catalytic domain"/>
    <property type="match status" value="1"/>
</dbReference>
<feature type="binding site" evidence="14">
    <location>
        <position position="122"/>
    </location>
    <ligand>
        <name>Zn(2+)</name>
        <dbReference type="ChEBI" id="CHEBI:29105"/>
        <note>catalytic</note>
    </ligand>
</feature>
<dbReference type="GO" id="GO:0018996">
    <property type="term" value="P:molting cycle, collagen and cuticulin-based cuticle"/>
    <property type="evidence" value="ECO:0007669"/>
    <property type="project" value="InterPro"/>
</dbReference>
<dbReference type="SUPFAM" id="SSF49854">
    <property type="entry name" value="Spermadhesin, CUB domain"/>
    <property type="match status" value="1"/>
</dbReference>
<feature type="active site" evidence="14">
    <location>
        <position position="119"/>
    </location>
</feature>
<dbReference type="Pfam" id="PF01400">
    <property type="entry name" value="Astacin"/>
    <property type="match status" value="1"/>
</dbReference>
<accession>A0A0K0DLA4</accession>
<keyword evidence="6" id="KW-0732">Signal</keyword>
<evidence type="ECO:0000313" key="18">
    <source>
        <dbReference type="Proteomes" id="UP000035642"/>
    </source>
</evidence>
<reference evidence="18" key="1">
    <citation type="submission" date="2012-09" db="EMBL/GenBank/DDBJ databases">
        <authorList>
            <person name="Martin A.A."/>
        </authorList>
    </citation>
    <scope>NUCLEOTIDE SEQUENCE</scope>
</reference>
<name>A0A0K0DLA4_ANGCA</name>
<feature type="domain" description="Peptidase M12A" evidence="17">
    <location>
        <begin position="78"/>
        <end position="219"/>
    </location>
</feature>
<dbReference type="InterPro" id="IPR006026">
    <property type="entry name" value="Peptidase_Metallo"/>
</dbReference>
<keyword evidence="7 14" id="KW-0378">Hydrolase</keyword>
<evidence type="ECO:0000256" key="5">
    <source>
        <dbReference type="ARBA" id="ARBA00022723"/>
    </source>
</evidence>
<comment type="subcellular location">
    <subcellularLocation>
        <location evidence="1 12">Secreted</location>
    </subcellularLocation>
</comment>
<evidence type="ECO:0000313" key="19">
    <source>
        <dbReference type="WBParaSite" id="ACAC_0001236201-mRNA-1"/>
    </source>
</evidence>
<dbReference type="InterPro" id="IPR017050">
    <property type="entry name" value="Metallopeptidase_nem"/>
</dbReference>
<evidence type="ECO:0000256" key="2">
    <source>
        <dbReference type="ARBA" id="ARBA00022525"/>
    </source>
</evidence>
<evidence type="ECO:0000256" key="1">
    <source>
        <dbReference type="ARBA" id="ARBA00004613"/>
    </source>
</evidence>
<dbReference type="PROSITE" id="PS01180">
    <property type="entry name" value="CUB"/>
    <property type="match status" value="1"/>
</dbReference>
<proteinExistence type="predicted"/>
<keyword evidence="11" id="KW-0325">Glycoprotein</keyword>
<dbReference type="Gene3D" id="2.60.120.290">
    <property type="entry name" value="Spermadhesin, CUB domain"/>
    <property type="match status" value="1"/>
</dbReference>